<accession>A0A9X1HWM2</accession>
<feature type="signal peptide" evidence="2">
    <location>
        <begin position="1"/>
        <end position="20"/>
    </location>
</feature>
<feature type="chain" id="PRO_5040964330" evidence="2">
    <location>
        <begin position="21"/>
        <end position="356"/>
    </location>
</feature>
<dbReference type="EMBL" id="JAJAPW010000001">
    <property type="protein sequence ID" value="MCB4797215.1"/>
    <property type="molecule type" value="Genomic_DNA"/>
</dbReference>
<evidence type="ECO:0000256" key="1">
    <source>
        <dbReference type="SAM" id="Coils"/>
    </source>
</evidence>
<keyword evidence="1" id="KW-0175">Coiled coil</keyword>
<protein>
    <submittedName>
        <fullName evidence="3">Tail fiber protein</fullName>
    </submittedName>
</protein>
<reference evidence="3" key="1">
    <citation type="submission" date="2021-10" db="EMBL/GenBank/DDBJ databases">
        <title>Tamlana sargassums sp. nov., and Tamlana laminarinivorans sp. nov., two new bacteria isolated from the brown alga.</title>
        <authorList>
            <person name="Li J."/>
        </authorList>
    </citation>
    <scope>NUCLEOTIDE SEQUENCE</scope>
    <source>
        <strain evidence="3">PT2-4</strain>
    </source>
</reference>
<dbReference type="AlphaFoldDB" id="A0A9X1HWM2"/>
<organism evidence="3 4">
    <name type="scientific">Neotamlana laminarinivorans</name>
    <dbReference type="NCBI Taxonomy" id="2883124"/>
    <lineage>
        <taxon>Bacteria</taxon>
        <taxon>Pseudomonadati</taxon>
        <taxon>Bacteroidota</taxon>
        <taxon>Flavobacteriia</taxon>
        <taxon>Flavobacteriales</taxon>
        <taxon>Flavobacteriaceae</taxon>
        <taxon>Neotamlana</taxon>
    </lineage>
</organism>
<gene>
    <name evidence="3" type="ORF">LG649_00025</name>
</gene>
<evidence type="ECO:0000313" key="3">
    <source>
        <dbReference type="EMBL" id="MCB4797215.1"/>
    </source>
</evidence>
<name>A0A9X1HWM2_9FLAO</name>
<sequence length="356" mass="39290">MKLKITQTVLTILVPFLISAQNTFPDNGNVGIGTTNPATLFALQGTDESISVANTVYNYSTTHKIGAQFGSWSEHGTAGIKFHRWLGSNTNYDCAYVGQSKYSYNYGLDFRTDRLSTFSDATTSRMFISSITGYIGIGTTTPSVSLDIDSGNLYLGSGASNNGNRSELRVYGFDNSESFYGSIHSNYNDYKRTFDISSNAMVNQIKIDASANNSGNIILTPGDNGYVGIGTISPDSPLTVKGLIHAQEVKVTATAGADFVFDNDYHLRSLKNLELFIKEYKHLPEIPSAKEMQINGMLVAEISTKLLQKIEELTLYTIEQEKRIKELETENKTLKTNTIRIEALEQKLNLIIQKSN</sequence>
<dbReference type="RefSeq" id="WP_226539460.1">
    <property type="nucleotide sequence ID" value="NZ_JAJAPW010000001.1"/>
</dbReference>
<keyword evidence="4" id="KW-1185">Reference proteome</keyword>
<dbReference type="Proteomes" id="UP001139199">
    <property type="component" value="Unassembled WGS sequence"/>
</dbReference>
<evidence type="ECO:0000256" key="2">
    <source>
        <dbReference type="SAM" id="SignalP"/>
    </source>
</evidence>
<feature type="coiled-coil region" evidence="1">
    <location>
        <begin position="310"/>
        <end position="347"/>
    </location>
</feature>
<comment type="caution">
    <text evidence="3">The sequence shown here is derived from an EMBL/GenBank/DDBJ whole genome shotgun (WGS) entry which is preliminary data.</text>
</comment>
<proteinExistence type="predicted"/>
<evidence type="ECO:0000313" key="4">
    <source>
        <dbReference type="Proteomes" id="UP001139199"/>
    </source>
</evidence>
<keyword evidence="2" id="KW-0732">Signal</keyword>